<keyword evidence="3" id="KW-1185">Reference proteome</keyword>
<organism evidence="2 3">
    <name type="scientific">Prototheca wickerhamii</name>
    <dbReference type="NCBI Taxonomy" id="3111"/>
    <lineage>
        <taxon>Eukaryota</taxon>
        <taxon>Viridiplantae</taxon>
        <taxon>Chlorophyta</taxon>
        <taxon>core chlorophytes</taxon>
        <taxon>Trebouxiophyceae</taxon>
        <taxon>Chlorellales</taxon>
        <taxon>Chlorellaceae</taxon>
        <taxon>Prototheca</taxon>
    </lineage>
</organism>
<feature type="region of interest" description="Disordered" evidence="1">
    <location>
        <begin position="154"/>
        <end position="173"/>
    </location>
</feature>
<reference evidence="2" key="1">
    <citation type="submission" date="2021-01" db="EMBL/GenBank/DDBJ databases">
        <authorList>
            <person name="Eckstrom K.M.E."/>
        </authorList>
    </citation>
    <scope>NUCLEOTIDE SEQUENCE</scope>
    <source>
        <strain evidence="2">UVCC 0001</strain>
    </source>
</reference>
<protein>
    <submittedName>
        <fullName evidence="2">Uncharacterized protein</fullName>
    </submittedName>
</protein>
<proteinExistence type="predicted"/>
<sequence>MGLERVLTSLRPLGLGVRPLHCSAAGFADLHNSLSDGFYEVGKGGSKADVSGDRPLSRDPEVRSARLASSLGEPSYLANSLSEGTYEYKRPLPRHMYTSMTDPMDFFLQNSLSGESNYQMPSALQTRRAGFSTSRLRPTMQRIVVRTSIHDAEPLGNSYSDAEYPRPRASKKD</sequence>
<evidence type="ECO:0000256" key="1">
    <source>
        <dbReference type="SAM" id="MobiDB-lite"/>
    </source>
</evidence>
<dbReference type="Proteomes" id="UP001255856">
    <property type="component" value="Unassembled WGS sequence"/>
</dbReference>
<comment type="caution">
    <text evidence="2">The sequence shown here is derived from an EMBL/GenBank/DDBJ whole genome shotgun (WGS) entry which is preliminary data.</text>
</comment>
<name>A0AAD9MK25_PROWI</name>
<dbReference type="EMBL" id="JASFZW010000006">
    <property type="protein sequence ID" value="KAK2077400.1"/>
    <property type="molecule type" value="Genomic_DNA"/>
</dbReference>
<evidence type="ECO:0000313" key="2">
    <source>
        <dbReference type="EMBL" id="KAK2077400.1"/>
    </source>
</evidence>
<evidence type="ECO:0000313" key="3">
    <source>
        <dbReference type="Proteomes" id="UP001255856"/>
    </source>
</evidence>
<gene>
    <name evidence="2" type="ORF">QBZ16_004245</name>
</gene>
<accession>A0AAD9MK25</accession>
<feature type="compositionally biased region" description="Basic and acidic residues" evidence="1">
    <location>
        <begin position="163"/>
        <end position="173"/>
    </location>
</feature>
<dbReference type="AlphaFoldDB" id="A0AAD9MK25"/>